<dbReference type="AlphaFoldDB" id="A0A2P2QYS5"/>
<dbReference type="EMBL" id="GGEC01091639">
    <property type="protein sequence ID" value="MBX72123.1"/>
    <property type="molecule type" value="Transcribed_RNA"/>
</dbReference>
<reference evidence="1" key="1">
    <citation type="submission" date="2018-02" db="EMBL/GenBank/DDBJ databases">
        <title>Rhizophora mucronata_Transcriptome.</title>
        <authorList>
            <person name="Meera S.P."/>
            <person name="Sreeshan A."/>
            <person name="Augustine A."/>
        </authorList>
    </citation>
    <scope>NUCLEOTIDE SEQUENCE</scope>
    <source>
        <tissue evidence="1">Leaf</tissue>
    </source>
</reference>
<protein>
    <submittedName>
        <fullName evidence="1">Uncharacterized protein</fullName>
    </submittedName>
</protein>
<accession>A0A2P2QYS5</accession>
<proteinExistence type="predicted"/>
<name>A0A2P2QYS5_RHIMU</name>
<sequence>MVLIYFDVKVPQAQSTDGKYIPQKFLLIVGHICL</sequence>
<evidence type="ECO:0000313" key="1">
    <source>
        <dbReference type="EMBL" id="MBX72123.1"/>
    </source>
</evidence>
<organism evidence="1">
    <name type="scientific">Rhizophora mucronata</name>
    <name type="common">Asiatic mangrove</name>
    <dbReference type="NCBI Taxonomy" id="61149"/>
    <lineage>
        <taxon>Eukaryota</taxon>
        <taxon>Viridiplantae</taxon>
        <taxon>Streptophyta</taxon>
        <taxon>Embryophyta</taxon>
        <taxon>Tracheophyta</taxon>
        <taxon>Spermatophyta</taxon>
        <taxon>Magnoliopsida</taxon>
        <taxon>eudicotyledons</taxon>
        <taxon>Gunneridae</taxon>
        <taxon>Pentapetalae</taxon>
        <taxon>rosids</taxon>
        <taxon>fabids</taxon>
        <taxon>Malpighiales</taxon>
        <taxon>Rhizophoraceae</taxon>
        <taxon>Rhizophora</taxon>
    </lineage>
</organism>